<gene>
    <name evidence="2" type="ORF">EIB73_08100</name>
</gene>
<dbReference type="Pfam" id="PF08239">
    <property type="entry name" value="SH3_3"/>
    <property type="match status" value="1"/>
</dbReference>
<dbReference type="Proteomes" id="UP000270185">
    <property type="component" value="Chromosome"/>
</dbReference>
<sequence>MKIINLCIISIIFLFISCNGQDKDKSKIVEQSKTKKKMNTLKEAPYNISDEGDGTKSNYDNLSLEFINKAKEILEQRRFQFPNEENFNLRIQEVFGFQLSEYKNRIFALQPSMFPEVAIRNENFVFIQDPSANSPEYLNPDLLFHFNSYIFYNTPVSYLWLQTHEQDILYNLVIHYGYNKDKKLVDAVFKKFDFNSLSNMEELIFKDENSRKVLKKNIFDDIENIIYKGPVEDFSYAKEGNGFLRVGDIIDKISLNPKEYFEPDQIKAYLFERELRVGIQGDIESYINKNKNYKSILEKNNYYNLPKLKDYMEVIYQSPHDLEMENTIYTIQDPDGFTNLRKEKNSTSDILQKINSGEAINVLDNSGDWFLVKTKEGKEGYIHKSRIKSD</sequence>
<evidence type="ECO:0000259" key="1">
    <source>
        <dbReference type="PROSITE" id="PS51781"/>
    </source>
</evidence>
<dbReference type="SMART" id="SM00287">
    <property type="entry name" value="SH3b"/>
    <property type="match status" value="1"/>
</dbReference>
<evidence type="ECO:0000313" key="2">
    <source>
        <dbReference type="EMBL" id="AZI33137.1"/>
    </source>
</evidence>
<dbReference type="PROSITE" id="PS51257">
    <property type="entry name" value="PROKAR_LIPOPROTEIN"/>
    <property type="match status" value="1"/>
</dbReference>
<feature type="domain" description="SH3b" evidence="1">
    <location>
        <begin position="326"/>
        <end position="390"/>
    </location>
</feature>
<dbReference type="AlphaFoldDB" id="A0A3G8XN07"/>
<keyword evidence="3" id="KW-1185">Reference proteome</keyword>
<reference evidence="3" key="1">
    <citation type="submission" date="2018-11" db="EMBL/GenBank/DDBJ databases">
        <title>Proposal to divide the Flavobacteriaceae and reorganize its genera based on Amino Acid Identity values calculated from whole genome sequences.</title>
        <authorList>
            <person name="Nicholson A.C."/>
            <person name="Gulvik C.A."/>
            <person name="Whitney A.M."/>
            <person name="Humrighouse B.W."/>
            <person name="Bell M."/>
            <person name="Holmes B."/>
            <person name="Steigerwalt A.G."/>
            <person name="Villarma A."/>
            <person name="Sheth M."/>
            <person name="Batra D."/>
            <person name="Pryor J."/>
            <person name="Bernardet J.-F."/>
            <person name="Hugo C."/>
            <person name="Kampfer P."/>
            <person name="Newman J.D."/>
            <person name="McQuiston J.R."/>
        </authorList>
    </citation>
    <scope>NUCLEOTIDE SEQUENCE [LARGE SCALE GENOMIC DNA]</scope>
    <source>
        <strain evidence="3">G0081</strain>
    </source>
</reference>
<dbReference type="RefSeq" id="WP_125024331.1">
    <property type="nucleotide sequence ID" value="NZ_CP034159.1"/>
</dbReference>
<accession>A0A3G8XN07</accession>
<dbReference type="KEGG" id="ccas:EIB73_08100"/>
<dbReference type="InterPro" id="IPR003646">
    <property type="entry name" value="SH3-like_bac-type"/>
</dbReference>
<dbReference type="PROSITE" id="PS51781">
    <property type="entry name" value="SH3B"/>
    <property type="match status" value="1"/>
</dbReference>
<name>A0A3G8XN07_9FLAO</name>
<proteinExistence type="predicted"/>
<protein>
    <submittedName>
        <fullName evidence="2">SH3 domain-containing protein</fullName>
    </submittedName>
</protein>
<dbReference type="Gene3D" id="2.30.30.40">
    <property type="entry name" value="SH3 Domains"/>
    <property type="match status" value="1"/>
</dbReference>
<evidence type="ECO:0000313" key="3">
    <source>
        <dbReference type="Proteomes" id="UP000270185"/>
    </source>
</evidence>
<organism evidence="2 3">
    <name type="scientific">Kaistella carnis</name>
    <dbReference type="NCBI Taxonomy" id="1241979"/>
    <lineage>
        <taxon>Bacteria</taxon>
        <taxon>Pseudomonadati</taxon>
        <taxon>Bacteroidota</taxon>
        <taxon>Flavobacteriia</taxon>
        <taxon>Flavobacteriales</taxon>
        <taxon>Weeksellaceae</taxon>
        <taxon>Chryseobacterium group</taxon>
        <taxon>Kaistella</taxon>
    </lineage>
</organism>
<dbReference type="EMBL" id="CP034159">
    <property type="protein sequence ID" value="AZI33137.1"/>
    <property type="molecule type" value="Genomic_DNA"/>
</dbReference>
<dbReference type="OrthoDB" id="7054664at2"/>